<keyword evidence="5 8" id="KW-1133">Transmembrane helix</keyword>
<reference evidence="10" key="2">
    <citation type="submission" date="2023-01" db="EMBL/GenBank/DDBJ databases">
        <authorList>
            <person name="Petersen C."/>
        </authorList>
    </citation>
    <scope>NUCLEOTIDE SEQUENCE</scope>
    <source>
        <strain evidence="10">IBT 17514</strain>
    </source>
</reference>
<reference evidence="10" key="1">
    <citation type="journal article" date="2023" name="IMA Fungus">
        <title>Comparative genomic study of the Penicillium genus elucidates a diverse pangenome and 15 lateral gene transfer events.</title>
        <authorList>
            <person name="Petersen C."/>
            <person name="Sorensen T."/>
            <person name="Nielsen M.R."/>
            <person name="Sondergaard T.E."/>
            <person name="Sorensen J.L."/>
            <person name="Fitzpatrick D.A."/>
            <person name="Frisvad J.C."/>
            <person name="Nielsen K.L."/>
        </authorList>
    </citation>
    <scope>NUCLEOTIDE SEQUENCE</scope>
    <source>
        <strain evidence="10">IBT 17514</strain>
    </source>
</reference>
<accession>A0AAD6H9V0</accession>
<comment type="subcellular location">
    <subcellularLocation>
        <location evidence="8">Cell membrane</location>
        <topology evidence="8">Multi-pass membrane protein</topology>
    </subcellularLocation>
    <subcellularLocation>
        <location evidence="1">Membrane</location>
        <topology evidence="1">Multi-pass membrane protein</topology>
    </subcellularLocation>
</comment>
<proteinExistence type="inferred from homology"/>
<feature type="transmembrane region" description="Helical" evidence="8">
    <location>
        <begin position="183"/>
        <end position="200"/>
    </location>
</feature>
<feature type="transmembrane region" description="Helical" evidence="8">
    <location>
        <begin position="378"/>
        <end position="407"/>
    </location>
</feature>
<feature type="transmembrane region" description="Helical" evidence="8">
    <location>
        <begin position="119"/>
        <end position="138"/>
    </location>
</feature>
<sequence length="482" mass="51767">MSSSLTDTDPDWLNKGDQAWQLTAGTLVALQSIPGLAILYAGFVKKKWAINSAFMVFYAFAATLICWVIWAYKMGFGEQWGKFPLVGAPGPVLTMQDNLVQAKIPAAGESANYNMSTMIYFQFVFAAITVVIIGGSLLGRMNFLAWMVFVPLWITFSYVVGAFSIWGGGFLYQKGVLDYSGGYVIHLSSGTAGFTAAYWLGPRLKRDKDSFFPNNVLLMLVGAGLLWTCWNGFNGGDPYAASPDAGVAVLNTNICTATSLLVWTCLDYIFFKKPSVIGAVQGEITGLVAITPAAGFVTGWGAIIIGLCSGSIPWITMNIAGRTQIMQEVDDVMQVVHTHMVAGFLGGFLTGIFATADGCAAFGLTTPGGAIDGNGKQVWLQIVGGLFIIGLNIFMTTLICLFIQYVLRIPLRMKEEHLMVGDDAVHGEEAYALFFEGERSHMSLQGAALESGHITDTVSLQNIHKADPQSHGSPSGSAIKAD</sequence>
<organism evidence="10 11">
    <name type="scientific">Penicillium malachiteum</name>
    <dbReference type="NCBI Taxonomy" id="1324776"/>
    <lineage>
        <taxon>Eukaryota</taxon>
        <taxon>Fungi</taxon>
        <taxon>Dikarya</taxon>
        <taxon>Ascomycota</taxon>
        <taxon>Pezizomycotina</taxon>
        <taxon>Eurotiomycetes</taxon>
        <taxon>Eurotiomycetidae</taxon>
        <taxon>Eurotiales</taxon>
        <taxon>Aspergillaceae</taxon>
        <taxon>Penicillium</taxon>
    </lineage>
</organism>
<evidence type="ECO:0000256" key="3">
    <source>
        <dbReference type="ARBA" id="ARBA00022448"/>
    </source>
</evidence>
<evidence type="ECO:0000256" key="6">
    <source>
        <dbReference type="ARBA" id="ARBA00023136"/>
    </source>
</evidence>
<dbReference type="Gene3D" id="1.10.3430.10">
    <property type="entry name" value="Ammonium transporter AmtB like domains"/>
    <property type="match status" value="1"/>
</dbReference>
<dbReference type="PROSITE" id="PS01219">
    <property type="entry name" value="AMMONIUM_TRANSP"/>
    <property type="match status" value="1"/>
</dbReference>
<dbReference type="GO" id="GO:0008519">
    <property type="term" value="F:ammonium channel activity"/>
    <property type="evidence" value="ECO:0007669"/>
    <property type="project" value="InterPro"/>
</dbReference>
<keyword evidence="4 8" id="KW-0812">Transmembrane</keyword>
<feature type="transmembrane region" description="Helical" evidence="8">
    <location>
        <begin position="20"/>
        <end position="41"/>
    </location>
</feature>
<feature type="transmembrane region" description="Helical" evidence="8">
    <location>
        <begin position="53"/>
        <end position="72"/>
    </location>
</feature>
<name>A0AAD6H9V0_9EURO</name>
<evidence type="ECO:0000256" key="7">
    <source>
        <dbReference type="ARBA" id="ARBA00023177"/>
    </source>
</evidence>
<keyword evidence="11" id="KW-1185">Reference proteome</keyword>
<dbReference type="Proteomes" id="UP001215712">
    <property type="component" value="Unassembled WGS sequence"/>
</dbReference>
<feature type="transmembrane region" description="Helical" evidence="8">
    <location>
        <begin position="145"/>
        <end position="171"/>
    </location>
</feature>
<evidence type="ECO:0000259" key="9">
    <source>
        <dbReference type="Pfam" id="PF00909"/>
    </source>
</evidence>
<evidence type="ECO:0000256" key="1">
    <source>
        <dbReference type="ARBA" id="ARBA00004141"/>
    </source>
</evidence>
<dbReference type="NCBIfam" id="TIGR00836">
    <property type="entry name" value="amt"/>
    <property type="match status" value="1"/>
</dbReference>
<dbReference type="EMBL" id="JAQJAN010000025">
    <property type="protein sequence ID" value="KAJ5699183.1"/>
    <property type="molecule type" value="Genomic_DNA"/>
</dbReference>
<gene>
    <name evidence="10" type="ORF">N7493_012091</name>
</gene>
<feature type="transmembrane region" description="Helical" evidence="8">
    <location>
        <begin position="245"/>
        <end position="269"/>
    </location>
</feature>
<evidence type="ECO:0000313" key="10">
    <source>
        <dbReference type="EMBL" id="KAJ5699183.1"/>
    </source>
</evidence>
<dbReference type="InterPro" id="IPR018047">
    <property type="entry name" value="Ammonium_transpt_CS"/>
</dbReference>
<keyword evidence="6 8" id="KW-0472">Membrane</keyword>
<protein>
    <recommendedName>
        <fullName evidence="8">Ammonium transporter</fullName>
    </recommendedName>
</protein>
<comment type="similarity">
    <text evidence="2 8">Belongs to the ammonia transporter channel (TC 1.A.11.2) family.</text>
</comment>
<dbReference type="AlphaFoldDB" id="A0AAD6H9V0"/>
<feature type="domain" description="Ammonium transporter AmtB-like" evidence="9">
    <location>
        <begin position="19"/>
        <end position="431"/>
    </location>
</feature>
<dbReference type="SUPFAM" id="SSF111352">
    <property type="entry name" value="Ammonium transporter"/>
    <property type="match status" value="1"/>
</dbReference>
<evidence type="ECO:0000256" key="8">
    <source>
        <dbReference type="RuleBase" id="RU362002"/>
    </source>
</evidence>
<dbReference type="PANTHER" id="PTHR43029:SF10">
    <property type="entry name" value="AMMONIUM TRANSPORTER MEP2"/>
    <property type="match status" value="1"/>
</dbReference>
<keyword evidence="7 8" id="KW-0924">Ammonia transport</keyword>
<dbReference type="PANTHER" id="PTHR43029">
    <property type="entry name" value="AMMONIUM TRANSPORTER MEP2"/>
    <property type="match status" value="1"/>
</dbReference>
<evidence type="ECO:0000256" key="5">
    <source>
        <dbReference type="ARBA" id="ARBA00022989"/>
    </source>
</evidence>
<feature type="transmembrane region" description="Helical" evidence="8">
    <location>
        <begin position="341"/>
        <end position="366"/>
    </location>
</feature>
<feature type="transmembrane region" description="Helical" evidence="8">
    <location>
        <begin position="212"/>
        <end position="233"/>
    </location>
</feature>
<keyword evidence="3 8" id="KW-0813">Transport</keyword>
<evidence type="ECO:0000256" key="4">
    <source>
        <dbReference type="ARBA" id="ARBA00022692"/>
    </source>
</evidence>
<comment type="caution">
    <text evidence="10">The sequence shown here is derived from an EMBL/GenBank/DDBJ whole genome shotgun (WGS) entry which is preliminary data.</text>
</comment>
<evidence type="ECO:0000256" key="2">
    <source>
        <dbReference type="ARBA" id="ARBA00005887"/>
    </source>
</evidence>
<evidence type="ECO:0000313" key="11">
    <source>
        <dbReference type="Proteomes" id="UP001215712"/>
    </source>
</evidence>
<dbReference type="InterPro" id="IPR029020">
    <property type="entry name" value="Ammonium/urea_transptr"/>
</dbReference>
<comment type="caution">
    <text evidence="8">Lacks conserved residue(s) required for the propagation of feature annotation.</text>
</comment>
<dbReference type="InterPro" id="IPR024041">
    <property type="entry name" value="NH4_transpt_AmtB-like_dom"/>
</dbReference>
<dbReference type="GO" id="GO:0005886">
    <property type="term" value="C:plasma membrane"/>
    <property type="evidence" value="ECO:0007669"/>
    <property type="project" value="UniProtKB-SubCell"/>
</dbReference>
<dbReference type="Pfam" id="PF00909">
    <property type="entry name" value="Ammonium_transp"/>
    <property type="match status" value="1"/>
</dbReference>
<dbReference type="InterPro" id="IPR001905">
    <property type="entry name" value="Ammonium_transpt"/>
</dbReference>